<dbReference type="GO" id="GO:0005737">
    <property type="term" value="C:cytoplasm"/>
    <property type="evidence" value="ECO:0007669"/>
    <property type="project" value="UniProtKB-SubCell"/>
</dbReference>
<dbReference type="InterPro" id="IPR013083">
    <property type="entry name" value="Znf_RING/FYVE/PHD"/>
</dbReference>
<keyword evidence="6 8" id="KW-0863">Zinc-finger</keyword>
<organism evidence="11">
    <name type="scientific">Tetraodon nigroviridis</name>
    <name type="common">Spotted green pufferfish</name>
    <name type="synonym">Chelonodon nigroviridis</name>
    <dbReference type="NCBI Taxonomy" id="99883"/>
    <lineage>
        <taxon>Eukaryota</taxon>
        <taxon>Metazoa</taxon>
        <taxon>Chordata</taxon>
        <taxon>Craniata</taxon>
        <taxon>Vertebrata</taxon>
        <taxon>Euteleostomi</taxon>
        <taxon>Actinopterygii</taxon>
        <taxon>Neopterygii</taxon>
        <taxon>Teleostei</taxon>
        <taxon>Neoteleostei</taxon>
        <taxon>Acanthomorphata</taxon>
        <taxon>Eupercaria</taxon>
        <taxon>Tetraodontiformes</taxon>
        <taxon>Tetradontoidea</taxon>
        <taxon>Tetraodontidae</taxon>
        <taxon>Tetraodon</taxon>
    </lineage>
</organism>
<keyword evidence="9" id="KW-0963">Cytoplasm</keyword>
<comment type="pathway">
    <text evidence="2 9">Protein modification; protein ubiquitination.</text>
</comment>
<dbReference type="PROSITE" id="PS00518">
    <property type="entry name" value="ZF_RING_1"/>
    <property type="match status" value="1"/>
</dbReference>
<dbReference type="EMBL" id="CAAE01007132">
    <property type="protein sequence ID" value="CAF89776.1"/>
    <property type="molecule type" value="Genomic_DNA"/>
</dbReference>
<evidence type="ECO:0000256" key="3">
    <source>
        <dbReference type="ARBA" id="ARBA00009413"/>
    </source>
</evidence>
<evidence type="ECO:0000259" key="10">
    <source>
        <dbReference type="PROSITE" id="PS50089"/>
    </source>
</evidence>
<accession>Q4TBF6</accession>
<dbReference type="FunFam" id="3.30.390.130:FF:000001">
    <property type="entry name" value="Probable E3 ubiquitin-protein ligase DTX3"/>
    <property type="match status" value="1"/>
</dbReference>
<dbReference type="PROSITE" id="PS50089">
    <property type="entry name" value="ZF_RING_2"/>
    <property type="match status" value="1"/>
</dbReference>
<dbReference type="UniPathway" id="UPA00143"/>
<dbReference type="InterPro" id="IPR039399">
    <property type="entry name" value="Deltex_C_sf"/>
</dbReference>
<evidence type="ECO:0000256" key="8">
    <source>
        <dbReference type="PROSITE-ProRule" id="PRU00175"/>
    </source>
</evidence>
<dbReference type="GO" id="GO:0061630">
    <property type="term" value="F:ubiquitin protein ligase activity"/>
    <property type="evidence" value="ECO:0007669"/>
    <property type="project" value="UniProtKB-UniRule"/>
</dbReference>
<comment type="similarity">
    <text evidence="3 9">Belongs to the Deltex family.</text>
</comment>
<evidence type="ECO:0000256" key="7">
    <source>
        <dbReference type="ARBA" id="ARBA00022833"/>
    </source>
</evidence>
<dbReference type="InterPro" id="IPR017907">
    <property type="entry name" value="Znf_RING_CS"/>
</dbReference>
<feature type="domain" description="RING-type" evidence="10">
    <location>
        <begin position="206"/>
        <end position="245"/>
    </location>
</feature>
<reference evidence="11" key="1">
    <citation type="journal article" date="2004" name="Nature">
        <title>Genome duplication in the teleost fish Tetraodon nigroviridis reveals the early vertebrate proto-karyotype.</title>
        <authorList>
            <person name="Jaillon O."/>
            <person name="Aury J.-M."/>
            <person name="Brunet F."/>
            <person name="Petit J.-L."/>
            <person name="Stange-Thomann N."/>
            <person name="Mauceli E."/>
            <person name="Bouneau L."/>
            <person name="Fischer C."/>
            <person name="Ozouf-Costaz C."/>
            <person name="Bernot A."/>
            <person name="Nicaud S."/>
            <person name="Jaffe D."/>
            <person name="Fisher S."/>
            <person name="Lutfalla G."/>
            <person name="Dossat C."/>
            <person name="Segurens B."/>
            <person name="Dasilva C."/>
            <person name="Salanoubat M."/>
            <person name="Levy M."/>
            <person name="Boudet N."/>
            <person name="Castellano S."/>
            <person name="Anthouard V."/>
            <person name="Jubin C."/>
            <person name="Castelli V."/>
            <person name="Katinka M."/>
            <person name="Vacherie B."/>
            <person name="Biemont C."/>
            <person name="Skalli Z."/>
            <person name="Cattolico L."/>
            <person name="Poulain J."/>
            <person name="De Berardinis V."/>
            <person name="Cruaud C."/>
            <person name="Duprat S."/>
            <person name="Brottier P."/>
            <person name="Coutanceau J.-P."/>
            <person name="Gouzy J."/>
            <person name="Parra G."/>
            <person name="Lardier G."/>
            <person name="Chapple C."/>
            <person name="McKernan K.J."/>
            <person name="McEwan P."/>
            <person name="Bosak S."/>
            <person name="Kellis M."/>
            <person name="Volff J.-N."/>
            <person name="Guigo R."/>
            <person name="Zody M.C."/>
            <person name="Mesirov J."/>
            <person name="Lindblad-Toh K."/>
            <person name="Birren B."/>
            <person name="Nusbaum C."/>
            <person name="Kahn D."/>
            <person name="Robinson-Rechavi M."/>
            <person name="Laudet V."/>
            <person name="Schachter V."/>
            <person name="Quetier F."/>
            <person name="Saurin W."/>
            <person name="Scarpelli C."/>
            <person name="Wincker P."/>
            <person name="Lander E.S."/>
            <person name="Weissenbach J."/>
            <person name="Roest Crollius H."/>
        </authorList>
    </citation>
    <scope>NUCLEOTIDE SEQUENCE [LARGE SCALE GENOMIC DNA]</scope>
</reference>
<dbReference type="CDD" id="cd09633">
    <property type="entry name" value="Deltex_C"/>
    <property type="match status" value="1"/>
</dbReference>
<dbReference type="EC" id="2.3.2.27" evidence="9"/>
<gene>
    <name evidence="11" type="ORF">GSTENG00003779001</name>
</gene>
<evidence type="ECO:0000256" key="1">
    <source>
        <dbReference type="ARBA" id="ARBA00000900"/>
    </source>
</evidence>
<comment type="subcellular location">
    <subcellularLocation>
        <location evidence="9">Cytoplasm</location>
    </subcellularLocation>
</comment>
<evidence type="ECO:0000313" key="11">
    <source>
        <dbReference type="EMBL" id="CAF89776.1"/>
    </source>
</evidence>
<evidence type="ECO:0000256" key="9">
    <source>
        <dbReference type="RuleBase" id="RU367105"/>
    </source>
</evidence>
<dbReference type="Gene3D" id="3.30.390.130">
    <property type="match status" value="1"/>
</dbReference>
<dbReference type="GO" id="GO:0008270">
    <property type="term" value="F:zinc ion binding"/>
    <property type="evidence" value="ECO:0007669"/>
    <property type="project" value="UniProtKB-KW"/>
</dbReference>
<dbReference type="Gene3D" id="3.30.40.10">
    <property type="entry name" value="Zinc/RING finger domain, C3HC4 (zinc finger)"/>
    <property type="match status" value="1"/>
</dbReference>
<dbReference type="GO" id="GO:0007219">
    <property type="term" value="P:Notch signaling pathway"/>
    <property type="evidence" value="ECO:0007669"/>
    <property type="project" value="InterPro"/>
</dbReference>
<proteinExistence type="inferred from homology"/>
<keyword evidence="5 9" id="KW-0479">Metal-binding</keyword>
<dbReference type="SMART" id="SM00184">
    <property type="entry name" value="RING"/>
    <property type="match status" value="1"/>
</dbReference>
<evidence type="ECO:0000256" key="5">
    <source>
        <dbReference type="ARBA" id="ARBA00022723"/>
    </source>
</evidence>
<dbReference type="Pfam" id="PF13639">
    <property type="entry name" value="zf-RING_2"/>
    <property type="match status" value="1"/>
</dbReference>
<dbReference type="OrthoDB" id="527344at2759"/>
<dbReference type="Pfam" id="PF18102">
    <property type="entry name" value="DTC"/>
    <property type="match status" value="1"/>
</dbReference>
<protein>
    <recommendedName>
        <fullName evidence="9">E3 ubiquitin-protein ligase</fullName>
        <ecNumber evidence="9">2.3.2.27</ecNumber>
    </recommendedName>
</protein>
<dbReference type="AlphaFoldDB" id="Q4TBF6"/>
<dbReference type="InterPro" id="IPR001841">
    <property type="entry name" value="Znf_RING"/>
</dbReference>
<keyword evidence="7 9" id="KW-0862">Zinc</keyword>
<evidence type="ECO:0000256" key="2">
    <source>
        <dbReference type="ARBA" id="ARBA00004906"/>
    </source>
</evidence>
<dbReference type="SUPFAM" id="SSF57850">
    <property type="entry name" value="RING/U-box"/>
    <property type="match status" value="1"/>
</dbReference>
<dbReference type="InterPro" id="IPR039396">
    <property type="entry name" value="Deltex_C"/>
</dbReference>
<comment type="catalytic activity">
    <reaction evidence="1 9">
        <text>S-ubiquitinyl-[E2 ubiquitin-conjugating enzyme]-L-cysteine + [acceptor protein]-L-lysine = [E2 ubiquitin-conjugating enzyme]-L-cysteine + N(6)-ubiquitinyl-[acceptor protein]-L-lysine.</text>
        <dbReference type="EC" id="2.3.2.27"/>
    </reaction>
</comment>
<sequence length="396" mass="44433">MERCRLDGSGEVVPITDVTAIINEADYRDSARLLTVLQSHRAVKAGRCYRVEGTWERIDDLSVQLSAAFQPEAPGSRQRSEEPPAPLASVSVSASVMRYIQQKCPDELHRIAGSRFFMDLQPEVRPEAGEDGRTLLLTFRPRNPTEPRHRAAFVRQRFVTFYQKTASNLAVTDVPLSSSHKQDLQRRFPQLLFESSAGREGEEEPCPICLESVDPTRRTTLECKHSFCAGCLGRAFLQKPVCPTCGRVYGVLRGTQPEGGRMEVSRTHSSLPGYEQYGTIVIRYSIPSGIQQEEHPSPGEPYSGASRRAFLPDCPEGRRVLRLLRKAFDQRLVFTVGQSTSTSRKNTVTWNDVHHKTSVHGGPTHYGYPDPDYLRRVEEELAAKGIRTSLSTRSNF</sequence>
<dbReference type="GO" id="GO:0016567">
    <property type="term" value="P:protein ubiquitination"/>
    <property type="evidence" value="ECO:0007669"/>
    <property type="project" value="UniProtKB-UniRule"/>
</dbReference>
<reference evidence="11" key="2">
    <citation type="submission" date="2004-02" db="EMBL/GenBank/DDBJ databases">
        <authorList>
            <consortium name="Genoscope"/>
            <consortium name="Whitehead Institute Centre for Genome Research"/>
        </authorList>
    </citation>
    <scope>NUCLEOTIDE SEQUENCE</scope>
</reference>
<dbReference type="KEGG" id="tng:GSTEN00003779G001"/>
<keyword evidence="4 9" id="KW-0808">Transferase</keyword>
<name>Q4TBF6_TETNG</name>
<evidence type="ECO:0000256" key="4">
    <source>
        <dbReference type="ARBA" id="ARBA00022679"/>
    </source>
</evidence>
<dbReference type="PANTHER" id="PTHR12622">
    <property type="entry name" value="DELTEX-RELATED"/>
    <property type="match status" value="1"/>
</dbReference>
<evidence type="ECO:0000256" key="6">
    <source>
        <dbReference type="ARBA" id="ARBA00022771"/>
    </source>
</evidence>
<dbReference type="InterPro" id="IPR039398">
    <property type="entry name" value="Deltex_fam"/>
</dbReference>